<evidence type="ECO:0000313" key="2">
    <source>
        <dbReference type="Proteomes" id="UP000649259"/>
    </source>
</evidence>
<evidence type="ECO:0000313" key="1">
    <source>
        <dbReference type="EMBL" id="GHI61561.1"/>
    </source>
</evidence>
<keyword evidence="2" id="KW-1185">Reference proteome</keyword>
<proteinExistence type="predicted"/>
<sequence>MRTVMPASAASSSVRYSRLSVTGEAYVVPPVTFPLPALPIGTELLYAPIAPVFTGIVSPQSRTHG</sequence>
<organism evidence="1 2">
    <name type="scientific">Streptomyces asoensis</name>
    <dbReference type="NCBI Taxonomy" id="249586"/>
    <lineage>
        <taxon>Bacteria</taxon>
        <taxon>Bacillati</taxon>
        <taxon>Actinomycetota</taxon>
        <taxon>Actinomycetes</taxon>
        <taxon>Kitasatosporales</taxon>
        <taxon>Streptomycetaceae</taxon>
        <taxon>Streptomyces</taxon>
    </lineage>
</organism>
<name>A0ABQ3S0G5_9ACTN</name>
<dbReference type="Proteomes" id="UP000649259">
    <property type="component" value="Unassembled WGS sequence"/>
</dbReference>
<protein>
    <submittedName>
        <fullName evidence="1">Uncharacterized protein</fullName>
    </submittedName>
</protein>
<gene>
    <name evidence="1" type="ORF">Saso_32110</name>
</gene>
<dbReference type="EMBL" id="BNEB01000003">
    <property type="protein sequence ID" value="GHI61561.1"/>
    <property type="molecule type" value="Genomic_DNA"/>
</dbReference>
<reference evidence="2" key="1">
    <citation type="submission" date="2023-07" db="EMBL/GenBank/DDBJ databases">
        <title>Whole genome shotgun sequence of Streptomyces cacaoi subsp. asoensis NBRC 13813.</title>
        <authorList>
            <person name="Komaki H."/>
            <person name="Tamura T."/>
        </authorList>
    </citation>
    <scope>NUCLEOTIDE SEQUENCE [LARGE SCALE GENOMIC DNA]</scope>
    <source>
        <strain evidence="2">NBRC 13813</strain>
    </source>
</reference>
<accession>A0ABQ3S0G5</accession>
<comment type="caution">
    <text evidence="1">The sequence shown here is derived from an EMBL/GenBank/DDBJ whole genome shotgun (WGS) entry which is preliminary data.</text>
</comment>